<reference evidence="2" key="1">
    <citation type="submission" date="2020-07" db="EMBL/GenBank/DDBJ databases">
        <authorList>
            <person name="Nieuwenhuis M."/>
            <person name="Van De Peppel L.J.J."/>
        </authorList>
    </citation>
    <scope>NUCLEOTIDE SEQUENCE</scope>
    <source>
        <strain evidence="2">AP01</strain>
        <tissue evidence="2">Mycelium</tissue>
    </source>
</reference>
<accession>A0A9P7GD52</accession>
<reference evidence="2" key="2">
    <citation type="submission" date="2021-10" db="EMBL/GenBank/DDBJ databases">
        <title>Phylogenomics reveals ancestral predisposition of the termite-cultivated fungus Termitomyces towards a domesticated lifestyle.</title>
        <authorList>
            <person name="Auxier B."/>
            <person name="Grum-Grzhimaylo A."/>
            <person name="Cardenas M.E."/>
            <person name="Lodge J.D."/>
            <person name="Laessoe T."/>
            <person name="Pedersen O."/>
            <person name="Smith M.E."/>
            <person name="Kuyper T.W."/>
            <person name="Franco-Molano E.A."/>
            <person name="Baroni T.J."/>
            <person name="Aanen D.K."/>
        </authorList>
    </citation>
    <scope>NUCLEOTIDE SEQUENCE</scope>
    <source>
        <strain evidence="2">AP01</strain>
        <tissue evidence="2">Mycelium</tissue>
    </source>
</reference>
<dbReference type="Proteomes" id="UP000775547">
    <property type="component" value="Unassembled WGS sequence"/>
</dbReference>
<gene>
    <name evidence="2" type="ORF">DXG03_000490</name>
</gene>
<comment type="caution">
    <text evidence="2">The sequence shown here is derived from an EMBL/GenBank/DDBJ whole genome shotgun (WGS) entry which is preliminary data.</text>
</comment>
<evidence type="ECO:0000313" key="2">
    <source>
        <dbReference type="EMBL" id="KAG5647419.1"/>
    </source>
</evidence>
<feature type="compositionally biased region" description="Low complexity" evidence="1">
    <location>
        <begin position="158"/>
        <end position="176"/>
    </location>
</feature>
<name>A0A9P7GD52_9AGAR</name>
<organism evidence="2 3">
    <name type="scientific">Asterophora parasitica</name>
    <dbReference type="NCBI Taxonomy" id="117018"/>
    <lineage>
        <taxon>Eukaryota</taxon>
        <taxon>Fungi</taxon>
        <taxon>Dikarya</taxon>
        <taxon>Basidiomycota</taxon>
        <taxon>Agaricomycotina</taxon>
        <taxon>Agaricomycetes</taxon>
        <taxon>Agaricomycetidae</taxon>
        <taxon>Agaricales</taxon>
        <taxon>Tricholomatineae</taxon>
        <taxon>Lyophyllaceae</taxon>
        <taxon>Asterophora</taxon>
    </lineage>
</organism>
<evidence type="ECO:0000256" key="1">
    <source>
        <dbReference type="SAM" id="MobiDB-lite"/>
    </source>
</evidence>
<dbReference type="EMBL" id="JABCKV010000010">
    <property type="protein sequence ID" value="KAG5647419.1"/>
    <property type="molecule type" value="Genomic_DNA"/>
</dbReference>
<keyword evidence="3" id="KW-1185">Reference proteome</keyword>
<protein>
    <submittedName>
        <fullName evidence="2">Uncharacterized protein</fullName>
    </submittedName>
</protein>
<evidence type="ECO:0000313" key="3">
    <source>
        <dbReference type="Proteomes" id="UP000775547"/>
    </source>
</evidence>
<feature type="region of interest" description="Disordered" evidence="1">
    <location>
        <begin position="97"/>
        <end position="232"/>
    </location>
</feature>
<feature type="compositionally biased region" description="Acidic residues" evidence="1">
    <location>
        <begin position="111"/>
        <end position="121"/>
    </location>
</feature>
<sequence length="232" mass="24566">MASTLRRMTAMFNFIPDLRACHDKSYTTRTPLMPSCGYLSSFATAPIISTAEKPDLQVEQPPKARSPSPVILTAASVSPHIKAHTPPDLTRHLVVEEASSSTGKAPVNDDSATESEEDDSILVDKDEAKTAPSSSRHKIADSQPPLSRASPAPPHASPGPSTSKDAAGSDTDTDASPVRPPAKKHKTPVAKGSSSDDDSEDERKRRVAQLKGGGGAAKRGTRQPIKRGGKRF</sequence>
<dbReference type="OrthoDB" id="3184250at2759"/>
<proteinExistence type="predicted"/>
<feature type="compositionally biased region" description="Basic residues" evidence="1">
    <location>
        <begin position="219"/>
        <end position="232"/>
    </location>
</feature>
<dbReference type="AlphaFoldDB" id="A0A9P7GD52"/>